<feature type="domain" description="Zn(2)-C6 fungal-type" evidence="7">
    <location>
        <begin position="28"/>
        <end position="57"/>
    </location>
</feature>
<dbReference type="InterPro" id="IPR036864">
    <property type="entry name" value="Zn2-C6_fun-type_DNA-bd_sf"/>
</dbReference>
<dbReference type="SMART" id="SM00066">
    <property type="entry name" value="GAL4"/>
    <property type="match status" value="1"/>
</dbReference>
<gene>
    <name evidence="8" type="ORF">L228DRAFT_244781</name>
</gene>
<dbReference type="InterPro" id="IPR001138">
    <property type="entry name" value="Zn2Cys6_DnaBD"/>
</dbReference>
<comment type="subcellular location">
    <subcellularLocation>
        <location evidence="1">Nucleus</location>
    </subcellularLocation>
</comment>
<reference evidence="8 9" key="1">
    <citation type="journal article" date="2016" name="Fungal Biol.">
        <title>The genome of Xylona heveae provides a window into fungal endophytism.</title>
        <authorList>
            <person name="Gazis R."/>
            <person name="Kuo A."/>
            <person name="Riley R."/>
            <person name="LaButti K."/>
            <person name="Lipzen A."/>
            <person name="Lin J."/>
            <person name="Amirebrahimi M."/>
            <person name="Hesse C.N."/>
            <person name="Spatafora J.W."/>
            <person name="Henrissat B."/>
            <person name="Hainaut M."/>
            <person name="Grigoriev I.V."/>
            <person name="Hibbett D.S."/>
        </authorList>
    </citation>
    <scope>NUCLEOTIDE SEQUENCE [LARGE SCALE GENOMIC DNA]</scope>
    <source>
        <strain evidence="8 9">TC161</strain>
    </source>
</reference>
<dbReference type="PROSITE" id="PS50048">
    <property type="entry name" value="ZN2_CY6_FUNGAL_2"/>
    <property type="match status" value="1"/>
</dbReference>
<dbReference type="SUPFAM" id="SSF57701">
    <property type="entry name" value="Zn2/Cys6 DNA-binding domain"/>
    <property type="match status" value="1"/>
</dbReference>
<proteinExistence type="predicted"/>
<dbReference type="GO" id="GO:0005634">
    <property type="term" value="C:nucleus"/>
    <property type="evidence" value="ECO:0007669"/>
    <property type="project" value="UniProtKB-SubCell"/>
</dbReference>
<dbReference type="Proteomes" id="UP000076632">
    <property type="component" value="Unassembled WGS sequence"/>
</dbReference>
<evidence type="ECO:0000259" key="7">
    <source>
        <dbReference type="PROSITE" id="PS50048"/>
    </source>
</evidence>
<evidence type="ECO:0000313" key="8">
    <source>
        <dbReference type="EMBL" id="KZF23917.1"/>
    </source>
</evidence>
<dbReference type="PANTHER" id="PTHR47540:SF4">
    <property type="entry name" value="TRANSCRIPTION FACTOR RGLT"/>
    <property type="match status" value="1"/>
</dbReference>
<dbReference type="PROSITE" id="PS00463">
    <property type="entry name" value="ZN2_CY6_FUNGAL_1"/>
    <property type="match status" value="1"/>
</dbReference>
<evidence type="ECO:0000256" key="4">
    <source>
        <dbReference type="ARBA" id="ARBA00023163"/>
    </source>
</evidence>
<dbReference type="RefSeq" id="XP_018189472.1">
    <property type="nucleotide sequence ID" value="XM_018332012.1"/>
</dbReference>
<name>A0A161TDJ4_XYLHT</name>
<keyword evidence="9" id="KW-1185">Reference proteome</keyword>
<evidence type="ECO:0000256" key="3">
    <source>
        <dbReference type="ARBA" id="ARBA00023125"/>
    </source>
</evidence>
<organism evidence="8 9">
    <name type="scientific">Xylona heveae (strain CBS 132557 / TC161)</name>
    <dbReference type="NCBI Taxonomy" id="1328760"/>
    <lineage>
        <taxon>Eukaryota</taxon>
        <taxon>Fungi</taxon>
        <taxon>Dikarya</taxon>
        <taxon>Ascomycota</taxon>
        <taxon>Pezizomycotina</taxon>
        <taxon>Xylonomycetes</taxon>
        <taxon>Xylonales</taxon>
        <taxon>Xylonaceae</taxon>
        <taxon>Xylona</taxon>
    </lineage>
</organism>
<evidence type="ECO:0000256" key="1">
    <source>
        <dbReference type="ARBA" id="ARBA00004123"/>
    </source>
</evidence>
<dbReference type="GO" id="GO:0045944">
    <property type="term" value="P:positive regulation of transcription by RNA polymerase II"/>
    <property type="evidence" value="ECO:0007669"/>
    <property type="project" value="TreeGrafter"/>
</dbReference>
<evidence type="ECO:0000256" key="6">
    <source>
        <dbReference type="SAM" id="MobiDB-lite"/>
    </source>
</evidence>
<protein>
    <recommendedName>
        <fullName evidence="7">Zn(2)-C6 fungal-type domain-containing protein</fullName>
    </recommendedName>
</protein>
<dbReference type="GO" id="GO:0008270">
    <property type="term" value="F:zinc ion binding"/>
    <property type="evidence" value="ECO:0007669"/>
    <property type="project" value="InterPro"/>
</dbReference>
<dbReference type="OMA" id="CHEDGED"/>
<evidence type="ECO:0000313" key="9">
    <source>
        <dbReference type="Proteomes" id="UP000076632"/>
    </source>
</evidence>
<dbReference type="AlphaFoldDB" id="A0A161TDJ4"/>
<dbReference type="EMBL" id="KV407456">
    <property type="protein sequence ID" value="KZF23917.1"/>
    <property type="molecule type" value="Genomic_DNA"/>
</dbReference>
<dbReference type="InterPro" id="IPR051711">
    <property type="entry name" value="Stress_Response_Reg"/>
</dbReference>
<keyword evidence="3" id="KW-0238">DNA-binding</keyword>
<sequence>MTLPSPQASEGNTNARRASEETRKLRSACNACHGAKVRCSGGMPCSRCARDGMECRYSYRAKLGKPKGSVNKKTLERLKRMREEQGSSEAQSIQVPTPQTASDCAIQGRNCSPSSTQPITTISSTISPPAADLSSLQPVERTDSDKPSIFPLDTPPYQMPLDPLLDFGGSTADDFEFLNHQQDHSEIPELTGAGLDTQYLNFDIESTQSCHEDGEDEQGQLHTSQDSSPWLSPSVSNYQLPMDRQPQRGKSLGRELISPQPLFYQQNEAAVASCNCFHRLSDHLCHLQTISGLDRVVRLDTVLILSQQVLPSISRFLHCSFCCSNTQGFFLTSMLLSKLFELYITSSAPCQEPISQLDIRLGNYQPSCQLATSIKCLLIRHHLRDVKSIVESFDQRANRSSGNEADSEYLKLQVRKFKQEVVKLEKQTGGSGGIDCLKQNSIPF</sequence>
<feature type="region of interest" description="Disordered" evidence="6">
    <location>
        <begin position="82"/>
        <end position="101"/>
    </location>
</feature>
<dbReference type="Gene3D" id="4.10.240.10">
    <property type="entry name" value="Zn(2)-C6 fungal-type DNA-binding domain"/>
    <property type="match status" value="1"/>
</dbReference>
<feature type="region of interest" description="Disordered" evidence="6">
    <location>
        <begin position="1"/>
        <end position="20"/>
    </location>
</feature>
<feature type="region of interest" description="Disordered" evidence="6">
    <location>
        <begin position="112"/>
        <end position="155"/>
    </location>
</feature>
<feature type="compositionally biased region" description="Polar residues" evidence="6">
    <location>
        <begin position="220"/>
        <end position="232"/>
    </location>
</feature>
<dbReference type="CDD" id="cd00067">
    <property type="entry name" value="GAL4"/>
    <property type="match status" value="1"/>
</dbReference>
<feature type="region of interest" description="Disordered" evidence="6">
    <location>
        <begin position="209"/>
        <end position="232"/>
    </location>
</feature>
<dbReference type="OrthoDB" id="4330117at2759"/>
<dbReference type="GO" id="GO:0000981">
    <property type="term" value="F:DNA-binding transcription factor activity, RNA polymerase II-specific"/>
    <property type="evidence" value="ECO:0007669"/>
    <property type="project" value="InterPro"/>
</dbReference>
<dbReference type="PANTHER" id="PTHR47540">
    <property type="entry name" value="THIAMINE REPRESSIBLE GENES REGULATORY PROTEIN THI5"/>
    <property type="match status" value="1"/>
</dbReference>
<keyword evidence="4" id="KW-0804">Transcription</keyword>
<keyword evidence="2" id="KW-0805">Transcription regulation</keyword>
<evidence type="ECO:0000256" key="5">
    <source>
        <dbReference type="ARBA" id="ARBA00023242"/>
    </source>
</evidence>
<dbReference type="GO" id="GO:0043565">
    <property type="term" value="F:sequence-specific DNA binding"/>
    <property type="evidence" value="ECO:0007669"/>
    <property type="project" value="TreeGrafter"/>
</dbReference>
<feature type="compositionally biased region" description="Polar residues" evidence="6">
    <location>
        <begin position="1"/>
        <end position="16"/>
    </location>
</feature>
<feature type="compositionally biased region" description="Low complexity" evidence="6">
    <location>
        <begin position="112"/>
        <end position="129"/>
    </location>
</feature>
<dbReference type="Pfam" id="PF00172">
    <property type="entry name" value="Zn_clus"/>
    <property type="match status" value="1"/>
</dbReference>
<evidence type="ECO:0000256" key="2">
    <source>
        <dbReference type="ARBA" id="ARBA00023015"/>
    </source>
</evidence>
<keyword evidence="5" id="KW-0539">Nucleus</keyword>
<dbReference type="GeneID" id="28897149"/>
<accession>A0A161TDJ4</accession>
<feature type="compositionally biased region" description="Polar residues" evidence="6">
    <location>
        <begin position="87"/>
        <end position="101"/>
    </location>
</feature>
<dbReference type="InParanoid" id="A0A161TDJ4"/>